<proteinExistence type="predicted"/>
<evidence type="ECO:0000313" key="3">
    <source>
        <dbReference type="EMBL" id="OGE80409.1"/>
    </source>
</evidence>
<accession>A0A1F5NRW3</accession>
<dbReference type="PANTHER" id="PTHR47245:SF2">
    <property type="entry name" value="PEPTIDYL-PROLYL CIS-TRANS ISOMERASE HP_0175-RELATED"/>
    <property type="match status" value="1"/>
</dbReference>
<dbReference type="PROSITE" id="PS50198">
    <property type="entry name" value="PPIC_PPIASE_2"/>
    <property type="match status" value="1"/>
</dbReference>
<dbReference type="EMBL" id="MFEJ01000013">
    <property type="protein sequence ID" value="OGE80409.1"/>
    <property type="molecule type" value="Genomic_DNA"/>
</dbReference>
<name>A0A1F5NRW3_9BACT</name>
<dbReference type="InterPro" id="IPR046357">
    <property type="entry name" value="PPIase_dom_sf"/>
</dbReference>
<comment type="caution">
    <text evidence="3">The sequence shown here is derived from an EMBL/GenBank/DDBJ whole genome shotgun (WGS) entry which is preliminary data.</text>
</comment>
<sequence length="263" mass="30006">MRINFFIAILACAIFVFGLLYFTKALPVAIVGKSLISLNDWQENRQVAAKLDPTAFEQDVFDQFIASRQKQQLVDSLKISYESADFEDEFKFYTLGKSQEYEKLLQNYFSGSDKLFYKYVVVPQIHDALLQIKYNSDPVLNSDAYTRAINILAKIASGEKFEDLAKTESEDQVSGQLGGDLGFITQGQLLPELDKAVMQASLGQVHDQIVVSRLGMHILYPVETSEDDGQKVRHIKHILVQTPGYESWLEQNLQDIRVWRLIR</sequence>
<organism evidence="3 4">
    <name type="scientific">Candidatus Doudnabacteria bacterium RIFCSPHIGHO2_01_FULL_45_18</name>
    <dbReference type="NCBI Taxonomy" id="1817823"/>
    <lineage>
        <taxon>Bacteria</taxon>
        <taxon>Candidatus Doudnaibacteriota</taxon>
    </lineage>
</organism>
<dbReference type="AlphaFoldDB" id="A0A1F5NRW3"/>
<reference evidence="3 4" key="1">
    <citation type="journal article" date="2016" name="Nat. Commun.">
        <title>Thousands of microbial genomes shed light on interconnected biogeochemical processes in an aquifer system.</title>
        <authorList>
            <person name="Anantharaman K."/>
            <person name="Brown C.T."/>
            <person name="Hug L.A."/>
            <person name="Sharon I."/>
            <person name="Castelle C.J."/>
            <person name="Probst A.J."/>
            <person name="Thomas B.C."/>
            <person name="Singh A."/>
            <person name="Wilkins M.J."/>
            <person name="Karaoz U."/>
            <person name="Brodie E.L."/>
            <person name="Williams K.H."/>
            <person name="Hubbard S.S."/>
            <person name="Banfield J.F."/>
        </authorList>
    </citation>
    <scope>NUCLEOTIDE SEQUENCE [LARGE SCALE GENOMIC DNA]</scope>
</reference>
<protein>
    <recommendedName>
        <fullName evidence="2">PpiC domain-containing protein</fullName>
    </recommendedName>
</protein>
<dbReference type="GO" id="GO:0003755">
    <property type="term" value="F:peptidyl-prolyl cis-trans isomerase activity"/>
    <property type="evidence" value="ECO:0007669"/>
    <property type="project" value="UniProtKB-KW"/>
</dbReference>
<evidence type="ECO:0000259" key="2">
    <source>
        <dbReference type="PROSITE" id="PS50198"/>
    </source>
</evidence>
<dbReference type="InterPro" id="IPR050245">
    <property type="entry name" value="PrsA_foldase"/>
</dbReference>
<dbReference type="InterPro" id="IPR000297">
    <property type="entry name" value="PPIase_PpiC"/>
</dbReference>
<dbReference type="Proteomes" id="UP000176233">
    <property type="component" value="Unassembled WGS sequence"/>
</dbReference>
<gene>
    <name evidence="3" type="ORF">A2660_01805</name>
</gene>
<dbReference type="PANTHER" id="PTHR47245">
    <property type="entry name" value="PEPTIDYLPROLYL ISOMERASE"/>
    <property type="match status" value="1"/>
</dbReference>
<dbReference type="PROSITE" id="PS01096">
    <property type="entry name" value="PPIC_PPIASE_1"/>
    <property type="match status" value="1"/>
</dbReference>
<dbReference type="SUPFAM" id="SSF54534">
    <property type="entry name" value="FKBP-like"/>
    <property type="match status" value="1"/>
</dbReference>
<dbReference type="Gene3D" id="3.10.50.40">
    <property type="match status" value="1"/>
</dbReference>
<evidence type="ECO:0000256" key="1">
    <source>
        <dbReference type="PROSITE-ProRule" id="PRU00278"/>
    </source>
</evidence>
<evidence type="ECO:0000313" key="4">
    <source>
        <dbReference type="Proteomes" id="UP000176233"/>
    </source>
</evidence>
<keyword evidence="1" id="KW-0697">Rotamase</keyword>
<feature type="domain" description="PpiC" evidence="2">
    <location>
        <begin position="122"/>
        <end position="223"/>
    </location>
</feature>
<dbReference type="InterPro" id="IPR023058">
    <property type="entry name" value="PPIase_PpiC_CS"/>
</dbReference>
<keyword evidence="1" id="KW-0413">Isomerase</keyword>
<dbReference type="Pfam" id="PF13616">
    <property type="entry name" value="Rotamase_3"/>
    <property type="match status" value="1"/>
</dbReference>